<name>A0A0Q3U1T3_AMAAE</name>
<evidence type="ECO:0000313" key="1">
    <source>
        <dbReference type="EMBL" id="KQL60121.1"/>
    </source>
</evidence>
<accession>A0A0Q3U1T3</accession>
<dbReference type="EMBL" id="LMAW01000195">
    <property type="protein sequence ID" value="KQL60121.1"/>
    <property type="molecule type" value="Genomic_DNA"/>
</dbReference>
<dbReference type="Proteomes" id="UP000051836">
    <property type="component" value="Unassembled WGS sequence"/>
</dbReference>
<keyword evidence="2" id="KW-1185">Reference proteome</keyword>
<gene>
    <name evidence="1" type="ORF">AAES_10984</name>
</gene>
<reference evidence="1 2" key="1">
    <citation type="submission" date="2015-10" db="EMBL/GenBank/DDBJ databases">
        <authorList>
            <person name="Gilbert D.G."/>
        </authorList>
    </citation>
    <scope>NUCLEOTIDE SEQUENCE [LARGE SCALE GENOMIC DNA]</scope>
    <source>
        <strain evidence="1">FVVF132</strain>
    </source>
</reference>
<evidence type="ECO:0000313" key="2">
    <source>
        <dbReference type="Proteomes" id="UP000051836"/>
    </source>
</evidence>
<dbReference type="AlphaFoldDB" id="A0A0Q3U1T3"/>
<protein>
    <submittedName>
        <fullName evidence="1">Uncharacterized protein</fullName>
    </submittedName>
</protein>
<sequence length="84" mass="9706">MKIDCPDNKLTRNSSTNIADPSGHNMNWVWGSPDPLQVGLHQWEDYKRAYKKAVIIQLCGSCFSALHLSRFTGYRDHKDFKDHN</sequence>
<comment type="caution">
    <text evidence="1">The sequence shown here is derived from an EMBL/GenBank/DDBJ whole genome shotgun (WGS) entry which is preliminary data.</text>
</comment>
<organism evidence="1 2">
    <name type="scientific">Amazona aestiva</name>
    <name type="common">Blue-fronted Amazon parrot</name>
    <dbReference type="NCBI Taxonomy" id="12930"/>
    <lineage>
        <taxon>Eukaryota</taxon>
        <taxon>Metazoa</taxon>
        <taxon>Chordata</taxon>
        <taxon>Craniata</taxon>
        <taxon>Vertebrata</taxon>
        <taxon>Euteleostomi</taxon>
        <taxon>Archelosauria</taxon>
        <taxon>Archosauria</taxon>
        <taxon>Dinosauria</taxon>
        <taxon>Saurischia</taxon>
        <taxon>Theropoda</taxon>
        <taxon>Coelurosauria</taxon>
        <taxon>Aves</taxon>
        <taxon>Neognathae</taxon>
        <taxon>Neoaves</taxon>
        <taxon>Telluraves</taxon>
        <taxon>Australaves</taxon>
        <taxon>Psittaciformes</taxon>
        <taxon>Psittacidae</taxon>
        <taxon>Amazona</taxon>
    </lineage>
</organism>
<proteinExistence type="predicted"/>